<reference evidence="1 2" key="1">
    <citation type="journal article" date="2014" name="BMC Genomics">
        <title>Genome sequencing of four Aureobasidium pullulans varieties: biotechnological potential, stress tolerance, and description of new species.</title>
        <authorList>
            <person name="Gostin Ar C."/>
            <person name="Ohm R.A."/>
            <person name="Kogej T."/>
            <person name="Sonjak S."/>
            <person name="Turk M."/>
            <person name="Zajc J."/>
            <person name="Zalar P."/>
            <person name="Grube M."/>
            <person name="Sun H."/>
            <person name="Han J."/>
            <person name="Sharma A."/>
            <person name="Chiniquy J."/>
            <person name="Ngan C.Y."/>
            <person name="Lipzen A."/>
            <person name="Barry K."/>
            <person name="Grigoriev I.V."/>
            <person name="Gunde-Cimerman N."/>
        </authorList>
    </citation>
    <scope>NUCLEOTIDE SEQUENCE [LARGE SCALE GENOMIC DNA]</scope>
    <source>
        <strain evidence="1 2">CBS 110374</strain>
    </source>
</reference>
<evidence type="ECO:0000313" key="2">
    <source>
        <dbReference type="Proteomes" id="UP000030672"/>
    </source>
</evidence>
<dbReference type="HOGENOM" id="CLU_839324_0_0_1"/>
<dbReference type="GeneID" id="63921553"/>
<sequence>MARLTDLPPEIKLHIYQLLLVDPIRDRLRIALTFDPLDNKKKTWSRARCTQTEQPHNEGHSTAPCCVDVQPFTLHHLDFTDLWSLARASKMLYVEATKTIYNNADLVYSSGEILPVAKSLKHTVAFSPLTRFLGSHSPTTCSMLTSLVINDKSAAMTPRDMKLIVDLVNIRLPNIRVLGYQVGTTTATSLTDLLRDTYLSIAGIIKVVQPFACLKSGIRTFVEVPISTELATLQPQLYHSLCHMRHHIYAYASRIISRMVRLRRIAHKHHALALQRGDYLLITVPLRSTPIVEAQVSKTTNGIEEMLNVFHDHGWVEMSHREMREHARAPI</sequence>
<dbReference type="EMBL" id="KL584834">
    <property type="protein sequence ID" value="KEQ62539.1"/>
    <property type="molecule type" value="Genomic_DNA"/>
</dbReference>
<dbReference type="Proteomes" id="UP000030672">
    <property type="component" value="Unassembled WGS sequence"/>
</dbReference>
<dbReference type="AlphaFoldDB" id="A0A074VTG5"/>
<accession>A0A074VTG5</accession>
<organism evidence="1 2">
    <name type="scientific">Aureobasidium melanogenum (strain CBS 110374)</name>
    <name type="common">Aureobasidium pullulans var. melanogenum</name>
    <dbReference type="NCBI Taxonomy" id="1043003"/>
    <lineage>
        <taxon>Eukaryota</taxon>
        <taxon>Fungi</taxon>
        <taxon>Dikarya</taxon>
        <taxon>Ascomycota</taxon>
        <taxon>Pezizomycotina</taxon>
        <taxon>Dothideomycetes</taxon>
        <taxon>Dothideomycetidae</taxon>
        <taxon>Dothideales</taxon>
        <taxon>Saccotheciaceae</taxon>
        <taxon>Aureobasidium</taxon>
    </lineage>
</organism>
<name>A0A074VTG5_AURM1</name>
<protein>
    <submittedName>
        <fullName evidence="1">Uncharacterized protein</fullName>
    </submittedName>
</protein>
<evidence type="ECO:0000313" key="1">
    <source>
        <dbReference type="EMBL" id="KEQ62539.1"/>
    </source>
</evidence>
<proteinExistence type="predicted"/>
<keyword evidence="2" id="KW-1185">Reference proteome</keyword>
<gene>
    <name evidence="1" type="ORF">M437DRAFT_84871</name>
</gene>
<dbReference type="RefSeq" id="XP_040879562.1">
    <property type="nucleotide sequence ID" value="XM_041028180.1"/>
</dbReference>